<comment type="caution">
    <text evidence="1">The sequence shown here is derived from an EMBL/GenBank/DDBJ whole genome shotgun (WGS) entry which is preliminary data.</text>
</comment>
<dbReference type="Proteomes" id="UP000233757">
    <property type="component" value="Unassembled WGS sequence"/>
</dbReference>
<sequence length="73" mass="8270">MGLVGGYDAHFYCDFCNAFGQGYGQTKAEAIRDIRNRGWVLKRDGLVLCEACKNRKNIAIIPEDDRNGCEWNI</sequence>
<organism evidence="1 2">
    <name type="scientific">Acinetobacter baumannii</name>
    <dbReference type="NCBI Taxonomy" id="470"/>
    <lineage>
        <taxon>Bacteria</taxon>
        <taxon>Pseudomonadati</taxon>
        <taxon>Pseudomonadota</taxon>
        <taxon>Gammaproteobacteria</taxon>
        <taxon>Moraxellales</taxon>
        <taxon>Moraxellaceae</taxon>
        <taxon>Acinetobacter</taxon>
        <taxon>Acinetobacter calcoaceticus/baumannii complex</taxon>
    </lineage>
</organism>
<evidence type="ECO:0000313" key="1">
    <source>
        <dbReference type="EMBL" id="PQL81950.1"/>
    </source>
</evidence>
<gene>
    <name evidence="1" type="ORF">CV954_014145</name>
</gene>
<accession>A0AA45B7A4</accession>
<dbReference type="EMBL" id="PHJU02000032">
    <property type="protein sequence ID" value="PQL81950.1"/>
    <property type="molecule type" value="Genomic_DNA"/>
</dbReference>
<name>A0AA45B7A4_ACIBA</name>
<proteinExistence type="predicted"/>
<protein>
    <submittedName>
        <fullName evidence="1">Uncharacterized protein</fullName>
    </submittedName>
</protein>
<reference evidence="1 2" key="1">
    <citation type="submission" date="2018-02" db="EMBL/GenBank/DDBJ databases">
        <title>Acinetobacter baumanii whole genome sequence.</title>
        <authorList>
            <person name="Qasim Z.J."/>
        </authorList>
    </citation>
    <scope>NUCLEOTIDE SEQUENCE [LARGE SCALE GENOMIC DNA]</scope>
    <source>
        <strain evidence="1 2">ZQ8</strain>
    </source>
</reference>
<dbReference type="AlphaFoldDB" id="A0AA45B7A4"/>
<evidence type="ECO:0000313" key="2">
    <source>
        <dbReference type="Proteomes" id="UP000233757"/>
    </source>
</evidence>